<protein>
    <submittedName>
        <fullName evidence="5">Hydrogenase maturation protease</fullName>
        <ecNumber evidence="5">3.4.23.-</ecNumber>
    </submittedName>
</protein>
<dbReference type="PANTHER" id="PTHR30302">
    <property type="entry name" value="HYDROGENASE 1 MATURATION PROTEASE"/>
    <property type="match status" value="1"/>
</dbReference>
<dbReference type="EC" id="3.4.23.-" evidence="5"/>
<dbReference type="SUPFAM" id="SSF53163">
    <property type="entry name" value="HybD-like"/>
    <property type="match status" value="1"/>
</dbReference>
<dbReference type="GO" id="GO:0008047">
    <property type="term" value="F:enzyme activator activity"/>
    <property type="evidence" value="ECO:0007669"/>
    <property type="project" value="InterPro"/>
</dbReference>
<dbReference type="GO" id="GO:0016485">
    <property type="term" value="P:protein processing"/>
    <property type="evidence" value="ECO:0007669"/>
    <property type="project" value="TreeGrafter"/>
</dbReference>
<evidence type="ECO:0000256" key="3">
    <source>
        <dbReference type="ARBA" id="ARBA00022750"/>
    </source>
</evidence>
<dbReference type="AlphaFoldDB" id="A0A7W6RWX5"/>
<evidence type="ECO:0000256" key="2">
    <source>
        <dbReference type="ARBA" id="ARBA00022670"/>
    </source>
</evidence>
<dbReference type="InterPro" id="IPR000671">
    <property type="entry name" value="Peptidase_A31"/>
</dbReference>
<name>A0A7W6RWX5_9PROT</name>
<proteinExistence type="inferred from homology"/>
<dbReference type="Proteomes" id="UP000555728">
    <property type="component" value="Unassembled WGS sequence"/>
</dbReference>
<dbReference type="PANTHER" id="PTHR30302:SF1">
    <property type="entry name" value="HYDROGENASE 2 MATURATION PROTEASE"/>
    <property type="match status" value="1"/>
</dbReference>
<evidence type="ECO:0000313" key="5">
    <source>
        <dbReference type="EMBL" id="MBB4284591.1"/>
    </source>
</evidence>
<keyword evidence="3" id="KW-0064">Aspartyl protease</keyword>
<evidence type="ECO:0000256" key="4">
    <source>
        <dbReference type="ARBA" id="ARBA00022801"/>
    </source>
</evidence>
<dbReference type="Gene3D" id="3.40.50.1450">
    <property type="entry name" value="HybD-like"/>
    <property type="match status" value="1"/>
</dbReference>
<dbReference type="InterPro" id="IPR023430">
    <property type="entry name" value="Pept_HybD-like_dom_sf"/>
</dbReference>
<reference evidence="5 6" key="1">
    <citation type="submission" date="2020-08" db="EMBL/GenBank/DDBJ databases">
        <title>Genome sequencing of Purple Non-Sulfur Bacteria from various extreme environments.</title>
        <authorList>
            <person name="Mayer M."/>
        </authorList>
    </citation>
    <scope>NUCLEOTIDE SEQUENCE [LARGE SCALE GENOMIC DNA]</scope>
    <source>
        <strain evidence="5 6">JA135</strain>
    </source>
</reference>
<keyword evidence="2 5" id="KW-0645">Protease</keyword>
<sequence>MTGRGTLIVGVGNRDRGDDAVGCVVAAALAGRVPAGVACIDHDGEPLGLMACWEGAARVVLVDAVASGAAPGHIVRYDLAREPLPADVAPCSTHAVGLPQAVELARVLGRLPPAIRFIGVEGAAFDAGRGLSPPVGEAAEAVVTEILAGLG</sequence>
<keyword evidence="4 5" id="KW-0378">Hydrolase</keyword>
<gene>
    <name evidence="5" type="ORF">GGD88_000298</name>
</gene>
<dbReference type="Pfam" id="PF01750">
    <property type="entry name" value="HycI"/>
    <property type="match status" value="1"/>
</dbReference>
<dbReference type="EMBL" id="JACIGI010000002">
    <property type="protein sequence ID" value="MBB4284591.1"/>
    <property type="molecule type" value="Genomic_DNA"/>
</dbReference>
<dbReference type="RefSeq" id="WP_184431074.1">
    <property type="nucleotide sequence ID" value="NZ_JACIGI010000002.1"/>
</dbReference>
<dbReference type="CDD" id="cd00518">
    <property type="entry name" value="H2MP"/>
    <property type="match status" value="1"/>
</dbReference>
<dbReference type="GO" id="GO:0004190">
    <property type="term" value="F:aspartic-type endopeptidase activity"/>
    <property type="evidence" value="ECO:0007669"/>
    <property type="project" value="UniProtKB-KW"/>
</dbReference>
<comment type="similarity">
    <text evidence="1">Belongs to the peptidase A31 family.</text>
</comment>
<comment type="caution">
    <text evidence="5">The sequence shown here is derived from an EMBL/GenBank/DDBJ whole genome shotgun (WGS) entry which is preliminary data.</text>
</comment>
<evidence type="ECO:0000313" key="6">
    <source>
        <dbReference type="Proteomes" id="UP000555728"/>
    </source>
</evidence>
<accession>A0A7W6RWX5</accession>
<keyword evidence="6" id="KW-1185">Reference proteome</keyword>
<dbReference type="NCBIfam" id="TIGR00072">
    <property type="entry name" value="hydrog_prot"/>
    <property type="match status" value="1"/>
</dbReference>
<organism evidence="5 6">
    <name type="scientific">Roseospira goensis</name>
    <dbReference type="NCBI Taxonomy" id="391922"/>
    <lineage>
        <taxon>Bacteria</taxon>
        <taxon>Pseudomonadati</taxon>
        <taxon>Pseudomonadota</taxon>
        <taxon>Alphaproteobacteria</taxon>
        <taxon>Rhodospirillales</taxon>
        <taxon>Rhodospirillaceae</taxon>
        <taxon>Roseospira</taxon>
    </lineage>
</organism>
<evidence type="ECO:0000256" key="1">
    <source>
        <dbReference type="ARBA" id="ARBA00006814"/>
    </source>
</evidence>